<reference evidence="1 2" key="1">
    <citation type="journal article" date="2019" name="Sci. Rep.">
        <title>Orb-weaving spider Araneus ventricosus genome elucidates the spidroin gene catalogue.</title>
        <authorList>
            <person name="Kono N."/>
            <person name="Nakamura H."/>
            <person name="Ohtoshi R."/>
            <person name="Moran D.A.P."/>
            <person name="Shinohara A."/>
            <person name="Yoshida Y."/>
            <person name="Fujiwara M."/>
            <person name="Mori M."/>
            <person name="Tomita M."/>
            <person name="Arakawa K."/>
        </authorList>
    </citation>
    <scope>NUCLEOTIDE SEQUENCE [LARGE SCALE GENOMIC DNA]</scope>
</reference>
<evidence type="ECO:0000313" key="1">
    <source>
        <dbReference type="EMBL" id="GBN27823.1"/>
    </source>
</evidence>
<sequence>MAFTTQKRNSPAGAACAGYCRASKRCDVICNDISNFSNFHLGTGQRERRCSDTTFFIGVASHTPVTTLHKRVSVQQLVLWPNVWHLKTNGLGIYTALRTANASSLYIFRQSRCVERQYEMLVGKHHLDRMLMRLTSLTP</sequence>
<dbReference type="AlphaFoldDB" id="A0A4Y2MMB7"/>
<dbReference type="Proteomes" id="UP000499080">
    <property type="component" value="Unassembled WGS sequence"/>
</dbReference>
<proteinExistence type="predicted"/>
<keyword evidence="2" id="KW-1185">Reference proteome</keyword>
<gene>
    <name evidence="1" type="ORF">AVEN_28123_1</name>
</gene>
<organism evidence="1 2">
    <name type="scientific">Araneus ventricosus</name>
    <name type="common">Orbweaver spider</name>
    <name type="synonym">Epeira ventricosa</name>
    <dbReference type="NCBI Taxonomy" id="182803"/>
    <lineage>
        <taxon>Eukaryota</taxon>
        <taxon>Metazoa</taxon>
        <taxon>Ecdysozoa</taxon>
        <taxon>Arthropoda</taxon>
        <taxon>Chelicerata</taxon>
        <taxon>Arachnida</taxon>
        <taxon>Araneae</taxon>
        <taxon>Araneomorphae</taxon>
        <taxon>Entelegynae</taxon>
        <taxon>Araneoidea</taxon>
        <taxon>Araneidae</taxon>
        <taxon>Araneus</taxon>
    </lineage>
</organism>
<protein>
    <submittedName>
        <fullName evidence="1">Uncharacterized protein</fullName>
    </submittedName>
</protein>
<dbReference type="EMBL" id="BGPR01007558">
    <property type="protein sequence ID" value="GBN27823.1"/>
    <property type="molecule type" value="Genomic_DNA"/>
</dbReference>
<name>A0A4Y2MMB7_ARAVE</name>
<accession>A0A4Y2MMB7</accession>
<comment type="caution">
    <text evidence="1">The sequence shown here is derived from an EMBL/GenBank/DDBJ whole genome shotgun (WGS) entry which is preliminary data.</text>
</comment>
<evidence type="ECO:0000313" key="2">
    <source>
        <dbReference type="Proteomes" id="UP000499080"/>
    </source>
</evidence>